<evidence type="ECO:0000313" key="2">
    <source>
        <dbReference type="Proteomes" id="UP000321567"/>
    </source>
</evidence>
<comment type="caution">
    <text evidence="1">The sequence shown here is derived from an EMBL/GenBank/DDBJ whole genome shotgun (WGS) entry which is preliminary data.</text>
</comment>
<dbReference type="AlphaFoldDB" id="A0A512H5W9"/>
<sequence length="398" mass="44314">MLELFYGGPVSGNQRFARPALEADMMRKMSETNGLSLFGLRRIGKSTLRLHAQETLARTEGHTVVFVDAQGINSIDQFLFAILRGIPKESIPGKMLDLLSGNPALPETLRNALKGLVSKGTETQDLISGYWPLISSEIADALARDRSPKTLIVDEFSFLIRNMAQAEPATAAARVNALLASMRQWRENGLRMLLTGSIGLTGLVRQYKFDREHLNDLQAFTVPELTEEEARAFVTQATHEPSNGSWTAEHTSAFLSACGAFYPCFLVKGLQALDRAAPPPPDTLEALFRRQVRADLHDLFINQFDKTLGRYRETDRAHADSVLLPILRAVLDTPDGRPEPVLEPSPPYDTVDIRTALTMLREDGFLDRDMGANDDRVWRPASRLTTLWWKQSNLGARG</sequence>
<proteinExistence type="predicted"/>
<dbReference type="Gene3D" id="3.40.50.300">
    <property type="entry name" value="P-loop containing nucleotide triphosphate hydrolases"/>
    <property type="match status" value="1"/>
</dbReference>
<dbReference type="InterPro" id="IPR027417">
    <property type="entry name" value="P-loop_NTPase"/>
</dbReference>
<accession>A0A512H5W9</accession>
<gene>
    <name evidence="1" type="ORF">ROR02_09590</name>
</gene>
<dbReference type="EMBL" id="BJZO01000017">
    <property type="protein sequence ID" value="GEO80828.1"/>
    <property type="molecule type" value="Genomic_DNA"/>
</dbReference>
<reference evidence="1 2" key="1">
    <citation type="submission" date="2019-07" db="EMBL/GenBank/DDBJ databases">
        <title>Whole genome shotgun sequence of Rhodospirillum oryzae NBRC 107573.</title>
        <authorList>
            <person name="Hosoyama A."/>
            <person name="Uohara A."/>
            <person name="Ohji S."/>
            <person name="Ichikawa N."/>
        </authorList>
    </citation>
    <scope>NUCLEOTIDE SEQUENCE [LARGE SCALE GENOMIC DNA]</scope>
    <source>
        <strain evidence="1 2">NBRC 107573</strain>
    </source>
</reference>
<organism evidence="1 2">
    <name type="scientific">Pararhodospirillum oryzae</name>
    <dbReference type="NCBI Taxonomy" id="478448"/>
    <lineage>
        <taxon>Bacteria</taxon>
        <taxon>Pseudomonadati</taxon>
        <taxon>Pseudomonadota</taxon>
        <taxon>Alphaproteobacteria</taxon>
        <taxon>Rhodospirillales</taxon>
        <taxon>Rhodospirillaceae</taxon>
        <taxon>Pararhodospirillum</taxon>
    </lineage>
</organism>
<dbReference type="RefSeq" id="WP_147162875.1">
    <property type="nucleotide sequence ID" value="NZ_BJZO01000017.1"/>
</dbReference>
<keyword evidence="2" id="KW-1185">Reference proteome</keyword>
<dbReference type="Proteomes" id="UP000321567">
    <property type="component" value="Unassembled WGS sequence"/>
</dbReference>
<dbReference type="PANTHER" id="PTHR34301">
    <property type="entry name" value="DNA-BINDING PROTEIN-RELATED"/>
    <property type="match status" value="1"/>
</dbReference>
<evidence type="ECO:0000313" key="1">
    <source>
        <dbReference type="EMBL" id="GEO80828.1"/>
    </source>
</evidence>
<protein>
    <submittedName>
        <fullName evidence="1">Uncharacterized protein</fullName>
    </submittedName>
</protein>
<dbReference type="OrthoDB" id="8480575at2"/>
<name>A0A512H5W9_9PROT</name>
<dbReference type="SUPFAM" id="SSF52540">
    <property type="entry name" value="P-loop containing nucleoside triphosphate hydrolases"/>
    <property type="match status" value="1"/>
</dbReference>
<dbReference type="PANTHER" id="PTHR34301:SF8">
    <property type="entry name" value="ATPASE DOMAIN-CONTAINING PROTEIN"/>
    <property type="match status" value="1"/>
</dbReference>